<keyword evidence="3" id="KW-1185">Reference proteome</keyword>
<dbReference type="Proteomes" id="UP000758603">
    <property type="component" value="Unassembled WGS sequence"/>
</dbReference>
<name>A0A9P8UG41_9PEZI</name>
<accession>A0A9P8UG41</accession>
<feature type="domain" description="Heterokaryon incompatibility" evidence="1">
    <location>
        <begin position="271"/>
        <end position="437"/>
    </location>
</feature>
<sequence length="850" mass="95890">MPKQLPAVHTCVHCKSLILAIIVDSETEVQTLQAWKKFASAKSVAALDTDDDLASYLRSQLKTLNTFLSVTPQEARKKAEAGCRLFAYILKKTENIVKHLRDGGTSVERNDLFKPFYGQHVNSAPRSDADIEERLFICTEAQPGKQPSSTWRFRWFVEPYRPFHCLHFQVDDDVEGAHISDDNVGIDLFQTIVNSGSAYPEFPRYFDFEPGSDESIARAREFFRVKPMHPEEVVESSFVPTRLIEFDIPGHGPLTQVKLVDYRNASDGLGYAALSYCWGGDQKLKLTRTAFEQFTQGIAFETLPMTLRDAITVASKFDIKYLWIDALCIIQDDDEDMGRELAVMAQIYENASLTISASRASSVEEGFLQERLPFKDNASFAFCLWLQLPDGDHAESVLCFLAADMVGHVSPNMKISEAASDGTPRDPLILRAWCFQERALSKRLIEFGILSTRIQVTRPGLPVAIYNDSWKPLDEHHSIPFTSWSVADLLATSDNSKSQPRGFRRLSNGFNVYSNTSTVPPGMEGVYGYWCSTLTFYSGLGLSFQKDRLPAFSAIASSFAQAFGGKENYIAGIWRDTMPLGLLWVVYSENAEKDGIPSDPPAAPSWSWASVSSVISYTWGREHQGAAWEFGKNFLANGLKTDQDTEVLGYKIKLATEKVAFGAVDHGKLRLRGRLLPVRLSLEKSLGLENLEDATRMEIAQSHQRIAQDFIDERGLHRRNYEHPDVAFRERRLAALTVIDRREEAFETMVAGSQGLFALPIASGPSEKTEKGINERIWGIQMPPCRCIFGILVLNRGDGTYQRIGWFKFSDHDVDWFFDDWRLDMEDVPKLLQDQYTWMQSGELQEFALV</sequence>
<protein>
    <submittedName>
        <fullName evidence="2">Heterokaryon incompatibility protein-domain-containing protein</fullName>
    </submittedName>
</protein>
<dbReference type="GeneID" id="70132092"/>
<evidence type="ECO:0000259" key="1">
    <source>
        <dbReference type="Pfam" id="PF06985"/>
    </source>
</evidence>
<evidence type="ECO:0000313" key="3">
    <source>
        <dbReference type="Proteomes" id="UP000758603"/>
    </source>
</evidence>
<proteinExistence type="predicted"/>
<dbReference type="PANTHER" id="PTHR33112:SF16">
    <property type="entry name" value="HETEROKARYON INCOMPATIBILITY DOMAIN-CONTAINING PROTEIN"/>
    <property type="match status" value="1"/>
</dbReference>
<dbReference type="RefSeq" id="XP_045955794.1">
    <property type="nucleotide sequence ID" value="XM_046103200.1"/>
</dbReference>
<gene>
    <name evidence="2" type="ORF">BKA67DRAFT_571129</name>
</gene>
<reference evidence="2" key="1">
    <citation type="journal article" date="2021" name="Nat. Commun.">
        <title>Genetic determinants of endophytism in the Arabidopsis root mycobiome.</title>
        <authorList>
            <person name="Mesny F."/>
            <person name="Miyauchi S."/>
            <person name="Thiergart T."/>
            <person name="Pickel B."/>
            <person name="Atanasova L."/>
            <person name="Karlsson M."/>
            <person name="Huettel B."/>
            <person name="Barry K.W."/>
            <person name="Haridas S."/>
            <person name="Chen C."/>
            <person name="Bauer D."/>
            <person name="Andreopoulos W."/>
            <person name="Pangilinan J."/>
            <person name="LaButti K."/>
            <person name="Riley R."/>
            <person name="Lipzen A."/>
            <person name="Clum A."/>
            <person name="Drula E."/>
            <person name="Henrissat B."/>
            <person name="Kohler A."/>
            <person name="Grigoriev I.V."/>
            <person name="Martin F.M."/>
            <person name="Hacquard S."/>
        </authorList>
    </citation>
    <scope>NUCLEOTIDE SEQUENCE</scope>
    <source>
        <strain evidence="2">MPI-SDFR-AT-0073</strain>
    </source>
</reference>
<dbReference type="Pfam" id="PF06985">
    <property type="entry name" value="HET"/>
    <property type="match status" value="1"/>
</dbReference>
<organism evidence="2 3">
    <name type="scientific">Truncatella angustata</name>
    <dbReference type="NCBI Taxonomy" id="152316"/>
    <lineage>
        <taxon>Eukaryota</taxon>
        <taxon>Fungi</taxon>
        <taxon>Dikarya</taxon>
        <taxon>Ascomycota</taxon>
        <taxon>Pezizomycotina</taxon>
        <taxon>Sordariomycetes</taxon>
        <taxon>Xylariomycetidae</taxon>
        <taxon>Amphisphaeriales</taxon>
        <taxon>Sporocadaceae</taxon>
        <taxon>Truncatella</taxon>
    </lineage>
</organism>
<evidence type="ECO:0000313" key="2">
    <source>
        <dbReference type="EMBL" id="KAH6651516.1"/>
    </source>
</evidence>
<dbReference type="InterPro" id="IPR010730">
    <property type="entry name" value="HET"/>
</dbReference>
<dbReference type="OrthoDB" id="5125733at2759"/>
<comment type="caution">
    <text evidence="2">The sequence shown here is derived from an EMBL/GenBank/DDBJ whole genome shotgun (WGS) entry which is preliminary data.</text>
</comment>
<dbReference type="EMBL" id="JAGPXC010000006">
    <property type="protein sequence ID" value="KAH6651516.1"/>
    <property type="molecule type" value="Genomic_DNA"/>
</dbReference>
<dbReference type="PANTHER" id="PTHR33112">
    <property type="entry name" value="DOMAIN PROTEIN, PUTATIVE-RELATED"/>
    <property type="match status" value="1"/>
</dbReference>
<dbReference type="AlphaFoldDB" id="A0A9P8UG41"/>